<evidence type="ECO:0000256" key="18">
    <source>
        <dbReference type="SAM" id="MobiDB-lite"/>
    </source>
</evidence>
<dbReference type="GO" id="GO:0016020">
    <property type="term" value="C:membrane"/>
    <property type="evidence" value="ECO:0007669"/>
    <property type="project" value="UniProtKB-SubCell"/>
</dbReference>
<keyword evidence="11 17" id="KW-0408">Iron</keyword>
<evidence type="ECO:0000256" key="4">
    <source>
        <dbReference type="ARBA" id="ARBA00004721"/>
    </source>
</evidence>
<comment type="cofactor">
    <cofactor evidence="1 17">
        <name>heme</name>
        <dbReference type="ChEBI" id="CHEBI:30413"/>
    </cofactor>
</comment>
<dbReference type="STRING" id="1314674.A0A0D7B8A8"/>
<evidence type="ECO:0000256" key="15">
    <source>
        <dbReference type="ARBA" id="ARBA00023163"/>
    </source>
</evidence>
<feature type="compositionally biased region" description="Pro residues" evidence="18">
    <location>
        <begin position="323"/>
        <end position="332"/>
    </location>
</feature>
<dbReference type="GO" id="GO:0005634">
    <property type="term" value="C:nucleus"/>
    <property type="evidence" value="ECO:0007669"/>
    <property type="project" value="UniProtKB-SubCell"/>
</dbReference>
<reference evidence="20 21" key="1">
    <citation type="journal article" date="2015" name="Fungal Genet. Biol.">
        <title>Evolution of novel wood decay mechanisms in Agaricales revealed by the genome sequences of Fistulina hepatica and Cylindrobasidium torrendii.</title>
        <authorList>
            <person name="Floudas D."/>
            <person name="Held B.W."/>
            <person name="Riley R."/>
            <person name="Nagy L.G."/>
            <person name="Koehler G."/>
            <person name="Ransdell A.S."/>
            <person name="Younus H."/>
            <person name="Chow J."/>
            <person name="Chiniquy J."/>
            <person name="Lipzen A."/>
            <person name="Tritt A."/>
            <person name="Sun H."/>
            <person name="Haridas S."/>
            <person name="LaButti K."/>
            <person name="Ohm R.A."/>
            <person name="Kues U."/>
            <person name="Blanchette R.A."/>
            <person name="Grigoriev I.V."/>
            <person name="Minto R.E."/>
            <person name="Hibbett D.S."/>
        </authorList>
    </citation>
    <scope>NUCLEOTIDE SEQUENCE [LARGE SCALE GENOMIC DNA]</scope>
    <source>
        <strain evidence="20 21">FP15055 ss-10</strain>
    </source>
</reference>
<organism evidence="20 21">
    <name type="scientific">Cylindrobasidium torrendii FP15055 ss-10</name>
    <dbReference type="NCBI Taxonomy" id="1314674"/>
    <lineage>
        <taxon>Eukaryota</taxon>
        <taxon>Fungi</taxon>
        <taxon>Dikarya</taxon>
        <taxon>Basidiomycota</taxon>
        <taxon>Agaricomycotina</taxon>
        <taxon>Agaricomycetes</taxon>
        <taxon>Agaricomycetidae</taxon>
        <taxon>Agaricales</taxon>
        <taxon>Marasmiineae</taxon>
        <taxon>Physalacriaceae</taxon>
        <taxon>Cylindrobasidium</taxon>
    </lineage>
</organism>
<dbReference type="PANTHER" id="PTHR24305">
    <property type="entry name" value="CYTOCHROME P450"/>
    <property type="match status" value="1"/>
</dbReference>
<accession>A0A0D7B8A8</accession>
<feature type="binding site" description="axial binding residue" evidence="17">
    <location>
        <position position="814"/>
    </location>
    <ligand>
        <name>heme</name>
        <dbReference type="ChEBI" id="CHEBI:30413"/>
    </ligand>
    <ligandPart>
        <name>Fe</name>
        <dbReference type="ChEBI" id="CHEBI:18248"/>
    </ligandPart>
</feature>
<dbReference type="GO" id="GO:0004497">
    <property type="term" value="F:monooxygenase activity"/>
    <property type="evidence" value="ECO:0007669"/>
    <property type="project" value="UniProtKB-KW"/>
</dbReference>
<evidence type="ECO:0000313" key="20">
    <source>
        <dbReference type="EMBL" id="KIY65751.1"/>
    </source>
</evidence>
<evidence type="ECO:0000256" key="3">
    <source>
        <dbReference type="ARBA" id="ARBA00004370"/>
    </source>
</evidence>
<dbReference type="PRINTS" id="PR00463">
    <property type="entry name" value="EP450I"/>
</dbReference>
<evidence type="ECO:0000313" key="21">
    <source>
        <dbReference type="Proteomes" id="UP000054007"/>
    </source>
</evidence>
<dbReference type="PROSITE" id="PS00086">
    <property type="entry name" value="CYTOCHROME_P450"/>
    <property type="match status" value="1"/>
</dbReference>
<proteinExistence type="inferred from homology"/>
<dbReference type="AlphaFoldDB" id="A0A0D7B8A8"/>
<evidence type="ECO:0000256" key="9">
    <source>
        <dbReference type="ARBA" id="ARBA00022989"/>
    </source>
</evidence>
<evidence type="ECO:0000256" key="10">
    <source>
        <dbReference type="ARBA" id="ARBA00023002"/>
    </source>
</evidence>
<keyword evidence="13" id="KW-0503">Monooxygenase</keyword>
<evidence type="ECO:0000256" key="7">
    <source>
        <dbReference type="ARBA" id="ARBA00022692"/>
    </source>
</evidence>
<evidence type="ECO:0000256" key="14">
    <source>
        <dbReference type="ARBA" id="ARBA00023136"/>
    </source>
</evidence>
<dbReference type="Gene3D" id="1.10.630.10">
    <property type="entry name" value="Cytochrome P450"/>
    <property type="match status" value="1"/>
</dbReference>
<keyword evidence="15" id="KW-0804">Transcription</keyword>
<evidence type="ECO:0000256" key="11">
    <source>
        <dbReference type="ARBA" id="ARBA00023004"/>
    </source>
</evidence>
<dbReference type="OrthoDB" id="1470350at2759"/>
<gene>
    <name evidence="20" type="ORF">CYLTODRAFT_492053</name>
</gene>
<name>A0A0D7B8A8_9AGAR</name>
<dbReference type="InterPro" id="IPR018866">
    <property type="entry name" value="Znf-4CXXC_R1"/>
</dbReference>
<dbReference type="GO" id="GO:0020037">
    <property type="term" value="F:heme binding"/>
    <property type="evidence" value="ECO:0007669"/>
    <property type="project" value="InterPro"/>
</dbReference>
<evidence type="ECO:0000259" key="19">
    <source>
        <dbReference type="Pfam" id="PF10497"/>
    </source>
</evidence>
<dbReference type="PANTHER" id="PTHR24305:SF166">
    <property type="entry name" value="CYTOCHROME P450 12A4, MITOCHONDRIAL-RELATED"/>
    <property type="match status" value="1"/>
</dbReference>
<keyword evidence="9" id="KW-1133">Transmembrane helix</keyword>
<dbReference type="SUPFAM" id="SSF48264">
    <property type="entry name" value="Cytochrome P450"/>
    <property type="match status" value="1"/>
</dbReference>
<comment type="similarity">
    <text evidence="5">Belongs to the cytochrome P450 family.</text>
</comment>
<dbReference type="GO" id="GO:0005506">
    <property type="term" value="F:iron ion binding"/>
    <property type="evidence" value="ECO:0007669"/>
    <property type="project" value="InterPro"/>
</dbReference>
<sequence>MPARKPGYIPLRERWAWASCSEDEDDKEVTQPPPSSEVSGSAKRPKRQAAERAITNMSGGGQPSQSGRSSSDDAGRLSRTQTSRGWPRGDSFTVCHHCRMRTNILVISCTYQTCRKKNFCARCLTQHYEGLPKRIPIPRTKSLLVQSCPYCEDLCTCSRCKVRQTSTASMDTPPPTTSSSARYASSTARAVRLGGTPKGTVNQTSVSRSSEEYSSIPAPMTVSNAEHSDAVKRIAFRPVYAQYSHEKETTPSAMWASKSTRKRKRDENVTAPNSDYGVPEVMAEDTASAKWTCPTPQNARPAKPARPNYIVIESSPEPEEPPYRPPPPPPLPACPPSDEPAPYEYISGVSAMCTTLSLRGRLIELVRSPEYVQRLRDGDAKEEAGNLKRHFVDIWADQEQAGDLEFSWFKKHGATLKLKGTFGTDVLMTSDPRALQHILHTSTYRFEKSPEIILTGIALTGTKGILNADGKTHQRLRRLLGPAFSESQLRAAIPLFQRVGKDLANKMMADLGRLGKVLDMRHYFGKATLEAIGETTFAHKFNAIEDEDCEMGKIMAHFMDDASSMTKSMRVLLWFFEKVPALQTLMAYSPSDMHLRLLQFQEITKKLAKRIVDEAKGQHTIDDGAKDIMSIFVRANQSEDPKRKLTEEEVLSQSASIISAGQETTSSTLTWMFYELSKRQDIQDAVREEILDTRKRLGDSPLTAQDTDGMKMLNAETLRFHPILGAVSRQAQFDEVIPLSEPIVTTDGHIIDRIPVKKGQLIECALHGYNRNPAVWGRDAHLWRPERWEKKPDSQIDVGMYSNILSFSGGVRSCIGWRFAVLEMQNFATIMLENFRFEMSEGSKDIRRRPGLFITPRIANRFDEGLQMPLQVTPL</sequence>
<evidence type="ECO:0000256" key="1">
    <source>
        <dbReference type="ARBA" id="ARBA00001971"/>
    </source>
</evidence>
<evidence type="ECO:0000256" key="8">
    <source>
        <dbReference type="ARBA" id="ARBA00022723"/>
    </source>
</evidence>
<evidence type="ECO:0000256" key="13">
    <source>
        <dbReference type="ARBA" id="ARBA00023033"/>
    </source>
</evidence>
<dbReference type="Proteomes" id="UP000054007">
    <property type="component" value="Unassembled WGS sequence"/>
</dbReference>
<dbReference type="InterPro" id="IPR002401">
    <property type="entry name" value="Cyt_P450_E_grp-I"/>
</dbReference>
<keyword evidence="12" id="KW-0805">Transcription regulation</keyword>
<comment type="pathway">
    <text evidence="4">Secondary metabolite biosynthesis; terpenoid biosynthesis.</text>
</comment>
<protein>
    <submittedName>
        <fullName evidence="20">Cytochrome P450</fullName>
    </submittedName>
</protein>
<evidence type="ECO:0000256" key="17">
    <source>
        <dbReference type="PIRSR" id="PIRSR602401-1"/>
    </source>
</evidence>
<feature type="region of interest" description="Disordered" evidence="18">
    <location>
        <begin position="190"/>
        <end position="213"/>
    </location>
</feature>
<dbReference type="InterPro" id="IPR001128">
    <property type="entry name" value="Cyt_P450"/>
</dbReference>
<dbReference type="EMBL" id="KN880578">
    <property type="protein sequence ID" value="KIY65751.1"/>
    <property type="molecule type" value="Genomic_DNA"/>
</dbReference>
<keyword evidence="6 17" id="KW-0349">Heme</keyword>
<keyword evidence="16" id="KW-0539">Nucleus</keyword>
<feature type="domain" description="Zinc-finger" evidence="19">
    <location>
        <begin position="92"/>
        <end position="167"/>
    </location>
</feature>
<keyword evidence="14" id="KW-0472">Membrane</keyword>
<dbReference type="InterPro" id="IPR017972">
    <property type="entry name" value="Cyt_P450_CS"/>
</dbReference>
<dbReference type="Pfam" id="PF10497">
    <property type="entry name" value="zf-4CXXC_R1"/>
    <property type="match status" value="1"/>
</dbReference>
<comment type="subcellular location">
    <subcellularLocation>
        <location evidence="3">Membrane</location>
    </subcellularLocation>
    <subcellularLocation>
        <location evidence="2">Nucleus</location>
    </subcellularLocation>
</comment>
<evidence type="ECO:0000256" key="12">
    <source>
        <dbReference type="ARBA" id="ARBA00023015"/>
    </source>
</evidence>
<evidence type="ECO:0000256" key="2">
    <source>
        <dbReference type="ARBA" id="ARBA00004123"/>
    </source>
</evidence>
<keyword evidence="10" id="KW-0560">Oxidoreductase</keyword>
<dbReference type="PRINTS" id="PR00385">
    <property type="entry name" value="P450"/>
</dbReference>
<keyword evidence="21" id="KW-1185">Reference proteome</keyword>
<keyword evidence="7" id="KW-0812">Transmembrane</keyword>
<dbReference type="GO" id="GO:0016705">
    <property type="term" value="F:oxidoreductase activity, acting on paired donors, with incorporation or reduction of molecular oxygen"/>
    <property type="evidence" value="ECO:0007669"/>
    <property type="project" value="InterPro"/>
</dbReference>
<evidence type="ECO:0000256" key="6">
    <source>
        <dbReference type="ARBA" id="ARBA00022617"/>
    </source>
</evidence>
<evidence type="ECO:0000256" key="16">
    <source>
        <dbReference type="ARBA" id="ARBA00023242"/>
    </source>
</evidence>
<evidence type="ECO:0000256" key="5">
    <source>
        <dbReference type="ARBA" id="ARBA00010617"/>
    </source>
</evidence>
<feature type="region of interest" description="Disordered" evidence="18">
    <location>
        <begin position="21"/>
        <end position="85"/>
    </location>
</feature>
<dbReference type="InterPro" id="IPR036396">
    <property type="entry name" value="Cyt_P450_sf"/>
</dbReference>
<keyword evidence="8 17" id="KW-0479">Metal-binding</keyword>
<dbReference type="Pfam" id="PF00067">
    <property type="entry name" value="p450"/>
    <property type="match status" value="1"/>
</dbReference>
<feature type="region of interest" description="Disordered" evidence="18">
    <location>
        <begin position="250"/>
        <end position="332"/>
    </location>
</feature>
<dbReference type="InterPro" id="IPR050121">
    <property type="entry name" value="Cytochrome_P450_monoxygenase"/>
</dbReference>